<dbReference type="RefSeq" id="WP_073275357.1">
    <property type="nucleotide sequence ID" value="NZ_FQVA01000002.1"/>
</dbReference>
<dbReference type="SUPFAM" id="SSF53850">
    <property type="entry name" value="Periplasmic binding protein-like II"/>
    <property type="match status" value="2"/>
</dbReference>
<dbReference type="Gene3D" id="1.10.530.10">
    <property type="match status" value="1"/>
</dbReference>
<dbReference type="InterPro" id="IPR001638">
    <property type="entry name" value="Solute-binding_3/MltF_N"/>
</dbReference>
<accession>A0A1M5D214</accession>
<dbReference type="Pfam" id="PF00497">
    <property type="entry name" value="SBP_bac_3"/>
    <property type="match status" value="2"/>
</dbReference>
<gene>
    <name evidence="7" type="ORF">SAMN04487965_2377</name>
</gene>
<dbReference type="CDD" id="cd13403">
    <property type="entry name" value="MLTF-like"/>
    <property type="match status" value="1"/>
</dbReference>
<dbReference type="SUPFAM" id="SSF53955">
    <property type="entry name" value="Lysozyme-like"/>
    <property type="match status" value="1"/>
</dbReference>
<evidence type="ECO:0000313" key="7">
    <source>
        <dbReference type="EMBL" id="SHF60930.1"/>
    </source>
</evidence>
<keyword evidence="4" id="KW-0998">Cell outer membrane</keyword>
<evidence type="ECO:0000256" key="3">
    <source>
        <dbReference type="ARBA" id="ARBA00022729"/>
    </source>
</evidence>
<keyword evidence="8" id="KW-1185">Reference proteome</keyword>
<proteinExistence type="inferred from homology"/>
<dbReference type="AlphaFoldDB" id="A0A1M5D214"/>
<feature type="domain" description="Solute-binding protein family 3/N-terminal" evidence="6">
    <location>
        <begin position="306"/>
        <end position="531"/>
    </location>
</feature>
<dbReference type="OrthoDB" id="9815002at2"/>
<dbReference type="Gene3D" id="3.40.190.10">
    <property type="entry name" value="Periplasmic binding protein-like II"/>
    <property type="match status" value="4"/>
</dbReference>
<sequence>MGTLLCRVVHCTLLTLLCLAALACERAARDTTETTESAKTAKKDSDTLGWAPQIQGEYPIELFDNYTETGDLERIQKRGRLRLLVDPGRSSMLKRAATQQDVEIAQARLMAQKLGLELTVLQVAQFADLIPQLNAGKGDLIANNLIVTEGRREQVEFSAPSAEIQLMLVSGKATPAVGDSDNLAGKTLTVTAGTKFVERAQAFARQHPGLQLDISDQNYMDILVDVANGKTDFTIVDELLLELTQQFRDDLKANRIFPEKYELAWAIRQNSPQLLGAVDDAVRHIRLTRPSRRSTGDLDAIQQRGVLRAVTRNHPGTYFMWKGQILGFEFSLLEKYANKLGVRLEIIVAERHDDFVRALQNGDADIAASLLSDTERRRQKGMAFSSSYIDTPTGIIARRDDTIASVGELAGRTVYVRKSGSHYDTALRLQKTVPQLQIELAPEELDIQQIIDRVGEGKYDLTIADEVSYKIERAWRDDIAFPLELPDEKSSYSWMLRDSNPQLLESINGFFAKRKVGDVLPTLYTRYFDRPKRTREEITQLSKKGNISPFDDLVRNYAEQFGFDWRLVVAQMFQESGFDPKAKSWVGAQGLMQVMPDTGKQVGESDLFDPRTSIRAGIKYLDWLHGKFVNRGLNPENSMWFTLAAYNAGLGHVFDAQDLAEQKGWDRDTWFDNVEKAMLLLAEPIYYKRARYGYARGQEPFDYVRKIENRFRHFVSLLDAHDRQQQVTRRAPGASIFPERDLLSPLFSYRIQSHAKTLSAGSEAAASWRRLD</sequence>
<protein>
    <submittedName>
        <fullName evidence="7">Membrane-bound lytic murein transglycosylase F</fullName>
    </submittedName>
</protein>
<dbReference type="SMART" id="SM00062">
    <property type="entry name" value="PBPb"/>
    <property type="match status" value="2"/>
</dbReference>
<evidence type="ECO:0000256" key="2">
    <source>
        <dbReference type="ARBA" id="ARBA00010333"/>
    </source>
</evidence>
<dbReference type="PROSITE" id="PS51257">
    <property type="entry name" value="PROKAR_LIPOPROTEIN"/>
    <property type="match status" value="1"/>
</dbReference>
<feature type="signal peptide" evidence="5">
    <location>
        <begin position="1"/>
        <end position="23"/>
    </location>
</feature>
<dbReference type="GO" id="GO:0009279">
    <property type="term" value="C:cell outer membrane"/>
    <property type="evidence" value="ECO:0007669"/>
    <property type="project" value="UniProtKB-SubCell"/>
</dbReference>
<dbReference type="Proteomes" id="UP000184170">
    <property type="component" value="Unassembled WGS sequence"/>
</dbReference>
<keyword evidence="3 5" id="KW-0732">Signal</keyword>
<comment type="subcellular location">
    <subcellularLocation>
        <location evidence="1">Cell outer membrane</location>
        <topology evidence="1">Peripheral membrane protein</topology>
    </subcellularLocation>
</comment>
<feature type="domain" description="Solute-binding protein family 3/N-terminal" evidence="6">
    <location>
        <begin position="92"/>
        <end position="305"/>
    </location>
</feature>
<dbReference type="Pfam" id="PF01464">
    <property type="entry name" value="SLT"/>
    <property type="match status" value="1"/>
</dbReference>
<evidence type="ECO:0000256" key="4">
    <source>
        <dbReference type="ARBA" id="ARBA00023237"/>
    </source>
</evidence>
<dbReference type="CDD" id="cd01009">
    <property type="entry name" value="PBP2_YfhD_N"/>
    <property type="match status" value="2"/>
</dbReference>
<evidence type="ECO:0000256" key="1">
    <source>
        <dbReference type="ARBA" id="ARBA00004339"/>
    </source>
</evidence>
<dbReference type="InterPro" id="IPR023346">
    <property type="entry name" value="Lysozyme-like_dom_sf"/>
</dbReference>
<feature type="chain" id="PRO_5013336402" evidence="5">
    <location>
        <begin position="24"/>
        <end position="772"/>
    </location>
</feature>
<dbReference type="PANTHER" id="PTHR35936:SF32">
    <property type="entry name" value="MEMBRANE-BOUND LYTIC MUREIN TRANSGLYCOSYLASE F"/>
    <property type="match status" value="1"/>
</dbReference>
<comment type="similarity">
    <text evidence="2">Belongs to the bacterial solute-binding protein 3 family.</text>
</comment>
<evidence type="ECO:0000313" key="8">
    <source>
        <dbReference type="Proteomes" id="UP000184170"/>
    </source>
</evidence>
<keyword evidence="4" id="KW-0472">Membrane</keyword>
<organism evidence="7 8">
    <name type="scientific">Microbulbifer donghaiensis</name>
    <dbReference type="NCBI Taxonomy" id="494016"/>
    <lineage>
        <taxon>Bacteria</taxon>
        <taxon>Pseudomonadati</taxon>
        <taxon>Pseudomonadota</taxon>
        <taxon>Gammaproteobacteria</taxon>
        <taxon>Cellvibrionales</taxon>
        <taxon>Microbulbiferaceae</taxon>
        <taxon>Microbulbifer</taxon>
    </lineage>
</organism>
<dbReference type="EMBL" id="FQVA01000002">
    <property type="protein sequence ID" value="SHF60930.1"/>
    <property type="molecule type" value="Genomic_DNA"/>
</dbReference>
<dbReference type="InterPro" id="IPR008258">
    <property type="entry name" value="Transglycosylase_SLT_dom_1"/>
</dbReference>
<dbReference type="STRING" id="494016.SAMN04487965_2377"/>
<reference evidence="8" key="1">
    <citation type="submission" date="2016-11" db="EMBL/GenBank/DDBJ databases">
        <authorList>
            <person name="Varghese N."/>
            <person name="Submissions S."/>
        </authorList>
    </citation>
    <scope>NUCLEOTIDE SEQUENCE [LARGE SCALE GENOMIC DNA]</scope>
    <source>
        <strain evidence="8">CGMCC 1.7063</strain>
    </source>
</reference>
<dbReference type="PANTHER" id="PTHR35936">
    <property type="entry name" value="MEMBRANE-BOUND LYTIC MUREIN TRANSGLYCOSYLASE F"/>
    <property type="match status" value="1"/>
</dbReference>
<name>A0A1M5D214_9GAMM</name>
<evidence type="ECO:0000256" key="5">
    <source>
        <dbReference type="SAM" id="SignalP"/>
    </source>
</evidence>
<evidence type="ECO:0000259" key="6">
    <source>
        <dbReference type="SMART" id="SM00062"/>
    </source>
</evidence>